<feature type="compositionally biased region" description="Low complexity" evidence="8">
    <location>
        <begin position="13"/>
        <end position="45"/>
    </location>
</feature>
<dbReference type="Proteomes" id="UP000030750">
    <property type="component" value="Unassembled WGS sequence"/>
</dbReference>
<sequence>MLLRSGAFAWRCNNSNSGSSNSGSSDSSSSDSGSSDSGSSDSGSSSEDKYTVGMCTAQREAVQFLFACSYAAHFTALALGGLLVDVGGPKVTALLGAAMRCAGWSLLGFSSLDFCAYIPSMLFIGGGSGMTYISLLCVASLFPGAEGFCLMLLGSATSLSLVGPSVISSIHSPEGSVAFNCLVYAASVIADLLVVGMLVPLDGFIGTDLFVLIQSINSNSIVAAPIPQQQQQQRMQQRFSTARLSLQYSALQLQTQSQRSRLAMQIHQQQSRIVGQLLQQRRSQLAQQEDQQEQEQQQGRQRPLPLLFQQSQNSLQQQQSQQTLQQQQSHTSLQLSLQQQQSQHSLPQSLQQQQSQHSLQQHSPRQQQQEQEQQQEGAHRHSLRVPLESQQTVTSSEGGAHGLSLGRGGISTVTDDDFFRSFCSEASSLLYIGMCIYFCFCGATVLFYIQRYREFLYPVPVKAFRTAAPIAAILCIAIGRV</sequence>
<feature type="region of interest" description="Disordered" evidence="8">
    <location>
        <begin position="335"/>
        <end position="381"/>
    </location>
</feature>
<dbReference type="EMBL" id="HG711493">
    <property type="protein sequence ID" value="CDJ49140.1"/>
    <property type="molecule type" value="Genomic_DNA"/>
</dbReference>
<evidence type="ECO:0000256" key="5">
    <source>
        <dbReference type="ARBA" id="ARBA00022970"/>
    </source>
</evidence>
<organism evidence="10 11">
    <name type="scientific">Eimeria brunetti</name>
    <dbReference type="NCBI Taxonomy" id="51314"/>
    <lineage>
        <taxon>Eukaryota</taxon>
        <taxon>Sar</taxon>
        <taxon>Alveolata</taxon>
        <taxon>Apicomplexa</taxon>
        <taxon>Conoidasida</taxon>
        <taxon>Coccidia</taxon>
        <taxon>Eucoccidiorida</taxon>
        <taxon>Eimeriorina</taxon>
        <taxon>Eimeriidae</taxon>
        <taxon>Eimeria</taxon>
    </lineage>
</organism>
<comment type="subcellular location">
    <subcellularLocation>
        <location evidence="1">Membrane</location>
        <topology evidence="1">Multi-pass membrane protein</topology>
    </subcellularLocation>
</comment>
<feature type="compositionally biased region" description="Low complexity" evidence="8">
    <location>
        <begin position="335"/>
        <end position="375"/>
    </location>
</feature>
<feature type="transmembrane region" description="Helical" evidence="9">
    <location>
        <begin position="64"/>
        <end position="84"/>
    </location>
</feature>
<evidence type="ECO:0000256" key="3">
    <source>
        <dbReference type="ARBA" id="ARBA00022448"/>
    </source>
</evidence>
<feature type="region of interest" description="Disordered" evidence="8">
    <location>
        <begin position="12"/>
        <end position="47"/>
    </location>
</feature>
<dbReference type="PANTHER" id="PTHR20772">
    <property type="entry name" value="PROTEIN FMP42"/>
    <property type="match status" value="1"/>
</dbReference>
<dbReference type="AlphaFoldDB" id="U6LMV9"/>
<evidence type="ECO:0000256" key="9">
    <source>
        <dbReference type="SAM" id="Phobius"/>
    </source>
</evidence>
<dbReference type="GO" id="GO:0016020">
    <property type="term" value="C:membrane"/>
    <property type="evidence" value="ECO:0007669"/>
    <property type="project" value="UniProtKB-SubCell"/>
</dbReference>
<reference evidence="10" key="1">
    <citation type="submission" date="2013-10" db="EMBL/GenBank/DDBJ databases">
        <title>Genomic analysis of the causative agents of coccidiosis in chickens.</title>
        <authorList>
            <person name="Reid A.J."/>
            <person name="Blake D."/>
            <person name="Billington K."/>
            <person name="Browne H."/>
            <person name="Dunn M."/>
            <person name="Hung S."/>
            <person name="Kawahara F."/>
            <person name="Miranda-Saavedra D."/>
            <person name="Mourier T."/>
            <person name="Nagra H."/>
            <person name="Otto T.D."/>
            <person name="Rawlings N."/>
            <person name="Sanchez A."/>
            <person name="Sanders M."/>
            <person name="Subramaniam C."/>
            <person name="Tay Y."/>
            <person name="Dear P."/>
            <person name="Doerig C."/>
            <person name="Gruber A."/>
            <person name="Parkinson J."/>
            <person name="Shirley M."/>
            <person name="Wan K.L."/>
            <person name="Berriman M."/>
            <person name="Tomley F."/>
            <person name="Pain A."/>
        </authorList>
    </citation>
    <scope>NUCLEOTIDE SEQUENCE [LARGE SCALE GENOMIC DNA]</scope>
    <source>
        <strain evidence="10">Houghton</strain>
    </source>
</reference>
<evidence type="ECO:0000313" key="10">
    <source>
        <dbReference type="EMBL" id="CDJ49140.1"/>
    </source>
</evidence>
<protein>
    <submittedName>
        <fullName evidence="10">Uncharacterized protein</fullName>
    </submittedName>
</protein>
<evidence type="ECO:0000313" key="11">
    <source>
        <dbReference type="Proteomes" id="UP000030750"/>
    </source>
</evidence>
<name>U6LMV9_9EIME</name>
<dbReference type="InterPro" id="IPR052599">
    <property type="entry name" value="SLC43A_AATransporter"/>
</dbReference>
<keyword evidence="3" id="KW-0813">Transport</keyword>
<evidence type="ECO:0000256" key="6">
    <source>
        <dbReference type="ARBA" id="ARBA00022989"/>
    </source>
</evidence>
<evidence type="ECO:0000256" key="7">
    <source>
        <dbReference type="ARBA" id="ARBA00023136"/>
    </source>
</evidence>
<dbReference type="OrthoDB" id="10675803at2759"/>
<evidence type="ECO:0000256" key="2">
    <source>
        <dbReference type="ARBA" id="ARBA00006595"/>
    </source>
</evidence>
<accession>U6LMV9</accession>
<feature type="transmembrane region" description="Helical" evidence="9">
    <location>
        <begin position="132"/>
        <end position="157"/>
    </location>
</feature>
<keyword evidence="6 9" id="KW-1133">Transmembrane helix</keyword>
<dbReference type="VEuPathDB" id="ToxoDB:EBH_0024320"/>
<evidence type="ECO:0000256" key="4">
    <source>
        <dbReference type="ARBA" id="ARBA00022692"/>
    </source>
</evidence>
<gene>
    <name evidence="10" type="ORF">EBH_0024320</name>
</gene>
<comment type="similarity">
    <text evidence="2">Belongs to the SLC43A transporter (TC 2.A.1.44) family.</text>
</comment>
<feature type="transmembrane region" description="Helical" evidence="9">
    <location>
        <begin position="177"/>
        <end position="199"/>
    </location>
</feature>
<evidence type="ECO:0000256" key="1">
    <source>
        <dbReference type="ARBA" id="ARBA00004141"/>
    </source>
</evidence>
<keyword evidence="5" id="KW-0029">Amino-acid transport</keyword>
<dbReference type="PANTHER" id="PTHR20772:SF2">
    <property type="entry name" value="PROTEIN FMP42"/>
    <property type="match status" value="1"/>
</dbReference>
<keyword evidence="11" id="KW-1185">Reference proteome</keyword>
<keyword evidence="7 9" id="KW-0472">Membrane</keyword>
<dbReference type="GO" id="GO:0006865">
    <property type="term" value="P:amino acid transport"/>
    <property type="evidence" value="ECO:0007669"/>
    <property type="project" value="UniProtKB-KW"/>
</dbReference>
<feature type="transmembrane region" description="Helical" evidence="9">
    <location>
        <begin position="104"/>
        <end position="125"/>
    </location>
</feature>
<reference evidence="10" key="2">
    <citation type="submission" date="2013-10" db="EMBL/GenBank/DDBJ databases">
        <authorList>
            <person name="Aslett M."/>
        </authorList>
    </citation>
    <scope>NUCLEOTIDE SEQUENCE [LARGE SCALE GENOMIC DNA]</scope>
    <source>
        <strain evidence="10">Houghton</strain>
    </source>
</reference>
<proteinExistence type="inferred from homology"/>
<feature type="transmembrane region" description="Helical" evidence="9">
    <location>
        <begin position="429"/>
        <end position="449"/>
    </location>
</feature>
<evidence type="ECO:0000256" key="8">
    <source>
        <dbReference type="SAM" id="MobiDB-lite"/>
    </source>
</evidence>
<keyword evidence="4 9" id="KW-0812">Transmembrane</keyword>